<sequence length="280" mass="31264">MPLPPIPHWLKRFFVFLLFTAALPATGQVAVTNIRINTIDESAVEILYDLAGNQPADSVYLRIRSQSNGLLNPAAQYISGDWGQDVQPGTNRRIIWKALENGFELDENIRATILVKIALSNAPKTAQPSLPLPADTSKRKYRPGGPEFALLSLVAPGVGNIFVQSPKPVIGHRLGVTAACYGLMLYGLVERKKSKEEYALYEQQRNRTTAQPFYDRANSHHHRYYLATRLSGAIWVTDIVATFIKGVRNQHARAKTAEPKVSLRLGYQADYPVAVFNYKF</sequence>
<feature type="signal peptide" evidence="1">
    <location>
        <begin position="1"/>
        <end position="27"/>
    </location>
</feature>
<dbReference type="EMBL" id="WJXZ01000014">
    <property type="protein sequence ID" value="MRS64471.1"/>
    <property type="molecule type" value="Genomic_DNA"/>
</dbReference>
<evidence type="ECO:0000313" key="2">
    <source>
        <dbReference type="EMBL" id="MRS64471.1"/>
    </source>
</evidence>
<evidence type="ECO:0000256" key="1">
    <source>
        <dbReference type="SAM" id="SignalP"/>
    </source>
</evidence>
<name>A0A7K0ESH6_9BACT</name>
<feature type="chain" id="PRO_5029643824" description="DUF5683 domain-containing protein" evidence="1">
    <location>
        <begin position="28"/>
        <end position="280"/>
    </location>
</feature>
<keyword evidence="1" id="KW-0732">Signal</keyword>
<organism evidence="2 3">
    <name type="scientific">Larkinella terrae</name>
    <dbReference type="NCBI Taxonomy" id="2025311"/>
    <lineage>
        <taxon>Bacteria</taxon>
        <taxon>Pseudomonadati</taxon>
        <taxon>Bacteroidota</taxon>
        <taxon>Cytophagia</taxon>
        <taxon>Cytophagales</taxon>
        <taxon>Spirosomataceae</taxon>
        <taxon>Larkinella</taxon>
    </lineage>
</organism>
<dbReference type="AlphaFoldDB" id="A0A7K0ESH6"/>
<proteinExistence type="predicted"/>
<reference evidence="2 3" key="1">
    <citation type="journal article" date="2018" name="Antonie Van Leeuwenhoek">
        <title>Larkinella terrae sp. nov., isolated from soil on Jeju Island, South Korea.</title>
        <authorList>
            <person name="Ten L.N."/>
            <person name="Jeon J."/>
            <person name="Park S.J."/>
            <person name="Park S."/>
            <person name="Lee S.Y."/>
            <person name="Kim M.K."/>
            <person name="Jung H.Y."/>
        </authorList>
    </citation>
    <scope>NUCLEOTIDE SEQUENCE [LARGE SCALE GENOMIC DNA]</scope>
    <source>
        <strain evidence="2 3">KCTC 52001</strain>
    </source>
</reference>
<keyword evidence="3" id="KW-1185">Reference proteome</keyword>
<evidence type="ECO:0008006" key="4">
    <source>
        <dbReference type="Google" id="ProtNLM"/>
    </source>
</evidence>
<accession>A0A7K0ESH6</accession>
<dbReference type="OrthoDB" id="953501at2"/>
<evidence type="ECO:0000313" key="3">
    <source>
        <dbReference type="Proteomes" id="UP000441754"/>
    </source>
</evidence>
<dbReference type="Proteomes" id="UP000441754">
    <property type="component" value="Unassembled WGS sequence"/>
</dbReference>
<gene>
    <name evidence="2" type="ORF">GJJ30_24440</name>
</gene>
<protein>
    <recommendedName>
        <fullName evidence="4">DUF5683 domain-containing protein</fullName>
    </recommendedName>
</protein>
<dbReference type="RefSeq" id="WP_154177809.1">
    <property type="nucleotide sequence ID" value="NZ_WJXZ01000014.1"/>
</dbReference>
<comment type="caution">
    <text evidence="2">The sequence shown here is derived from an EMBL/GenBank/DDBJ whole genome shotgun (WGS) entry which is preliminary data.</text>
</comment>